<dbReference type="EMBL" id="JBHSIT010000012">
    <property type="protein sequence ID" value="MFC4912487.1"/>
    <property type="molecule type" value="Genomic_DNA"/>
</dbReference>
<comment type="caution">
    <text evidence="1">The sequence shown here is derived from an EMBL/GenBank/DDBJ whole genome shotgun (WGS) entry which is preliminary data.</text>
</comment>
<proteinExistence type="predicted"/>
<dbReference type="Proteomes" id="UP001595872">
    <property type="component" value="Unassembled WGS sequence"/>
</dbReference>
<name>A0ABV9UBT6_9ACTN</name>
<dbReference type="RefSeq" id="WP_378262443.1">
    <property type="nucleotide sequence ID" value="NZ_JBHSIT010000012.1"/>
</dbReference>
<evidence type="ECO:0000313" key="1">
    <source>
        <dbReference type="EMBL" id="MFC4912487.1"/>
    </source>
</evidence>
<keyword evidence="2" id="KW-1185">Reference proteome</keyword>
<sequence length="113" mass="12495">MALILRPSDLDAWRARRLLGCLAHDLRKRGWAADRRTSEFPPVLRVRAPRVASVGDTVTAVRHVDGWWFRTSGGRNIAHATDTAAAAEAIDALLRPWLGTTGAHGTRGAHRRR</sequence>
<reference evidence="2" key="1">
    <citation type="journal article" date="2019" name="Int. J. Syst. Evol. Microbiol.">
        <title>The Global Catalogue of Microorganisms (GCM) 10K type strain sequencing project: providing services to taxonomists for standard genome sequencing and annotation.</title>
        <authorList>
            <consortium name="The Broad Institute Genomics Platform"/>
            <consortium name="The Broad Institute Genome Sequencing Center for Infectious Disease"/>
            <person name="Wu L."/>
            <person name="Ma J."/>
        </authorList>
    </citation>
    <scope>NUCLEOTIDE SEQUENCE [LARGE SCALE GENOMIC DNA]</scope>
    <source>
        <strain evidence="2">KLKA75</strain>
    </source>
</reference>
<gene>
    <name evidence="1" type="ORF">ACFPCY_34665</name>
</gene>
<accession>A0ABV9UBT6</accession>
<evidence type="ECO:0000313" key="2">
    <source>
        <dbReference type="Proteomes" id="UP001595872"/>
    </source>
</evidence>
<organism evidence="1 2">
    <name type="scientific">Actinomadura gamaensis</name>
    <dbReference type="NCBI Taxonomy" id="1763541"/>
    <lineage>
        <taxon>Bacteria</taxon>
        <taxon>Bacillati</taxon>
        <taxon>Actinomycetota</taxon>
        <taxon>Actinomycetes</taxon>
        <taxon>Streptosporangiales</taxon>
        <taxon>Thermomonosporaceae</taxon>
        <taxon>Actinomadura</taxon>
    </lineage>
</organism>
<protein>
    <submittedName>
        <fullName evidence="1">Uncharacterized protein</fullName>
    </submittedName>
</protein>